<evidence type="ECO:0000313" key="2">
    <source>
        <dbReference type="Proteomes" id="UP000439903"/>
    </source>
</evidence>
<reference evidence="1 2" key="1">
    <citation type="journal article" date="2019" name="Environ. Microbiol.">
        <title>At the nexus of three kingdoms: the genome of the mycorrhizal fungus Gigaspora margarita provides insights into plant, endobacterial and fungal interactions.</title>
        <authorList>
            <person name="Venice F."/>
            <person name="Ghignone S."/>
            <person name="Salvioli di Fossalunga A."/>
            <person name="Amselem J."/>
            <person name="Novero M."/>
            <person name="Xianan X."/>
            <person name="Sedzielewska Toro K."/>
            <person name="Morin E."/>
            <person name="Lipzen A."/>
            <person name="Grigoriev I.V."/>
            <person name="Henrissat B."/>
            <person name="Martin F.M."/>
            <person name="Bonfante P."/>
        </authorList>
    </citation>
    <scope>NUCLEOTIDE SEQUENCE [LARGE SCALE GENOMIC DNA]</scope>
    <source>
        <strain evidence="1 2">BEG34</strain>
    </source>
</reference>
<proteinExistence type="predicted"/>
<dbReference type="AlphaFoldDB" id="A0A8H4AW54"/>
<sequence>MQSQVDDITISYNGKIEKYLIKSLDEKYTNGRNFEIKVFNFLRNKGYHMMLSDSHPMILNFRFFNLFNQLALQIGNYRITGDGGSDLIGDKNGIQIIVQTKSSKTGQYSGLKKEFKKFINAMETRRSAKEIGIFVVTNNIKMENLKNITLTKRKIIICQFNELDGYIEQIEQNHDQTMLELYNDIIKAKDAITSSTSTEELRDNLNKITEHLERQCDINNIFTCNTKHYNNIRNLENALNNSFK</sequence>
<organism evidence="1 2">
    <name type="scientific">Gigaspora margarita</name>
    <dbReference type="NCBI Taxonomy" id="4874"/>
    <lineage>
        <taxon>Eukaryota</taxon>
        <taxon>Fungi</taxon>
        <taxon>Fungi incertae sedis</taxon>
        <taxon>Mucoromycota</taxon>
        <taxon>Glomeromycotina</taxon>
        <taxon>Glomeromycetes</taxon>
        <taxon>Diversisporales</taxon>
        <taxon>Gigasporaceae</taxon>
        <taxon>Gigaspora</taxon>
    </lineage>
</organism>
<gene>
    <name evidence="1" type="ORF">F8M41_007532</name>
</gene>
<dbReference type="Proteomes" id="UP000439903">
    <property type="component" value="Unassembled WGS sequence"/>
</dbReference>
<protein>
    <recommendedName>
        <fullName evidence="3">Restriction endonuclease type IV Mrr domain-containing protein</fullName>
    </recommendedName>
</protein>
<accession>A0A8H4AW54</accession>
<evidence type="ECO:0008006" key="3">
    <source>
        <dbReference type="Google" id="ProtNLM"/>
    </source>
</evidence>
<dbReference type="EMBL" id="WTPW01000177">
    <property type="protein sequence ID" value="KAF0538764.1"/>
    <property type="molecule type" value="Genomic_DNA"/>
</dbReference>
<comment type="caution">
    <text evidence="1">The sequence shown here is derived from an EMBL/GenBank/DDBJ whole genome shotgun (WGS) entry which is preliminary data.</text>
</comment>
<keyword evidence="2" id="KW-1185">Reference proteome</keyword>
<name>A0A8H4AW54_GIGMA</name>
<evidence type="ECO:0000313" key="1">
    <source>
        <dbReference type="EMBL" id="KAF0538764.1"/>
    </source>
</evidence>
<dbReference type="OrthoDB" id="2461788at2759"/>